<dbReference type="InterPro" id="IPR036322">
    <property type="entry name" value="WD40_repeat_dom_sf"/>
</dbReference>
<feature type="region of interest" description="Disordered" evidence="4">
    <location>
        <begin position="439"/>
        <end position="491"/>
    </location>
</feature>
<dbReference type="PROSITE" id="PS00678">
    <property type="entry name" value="WD_REPEATS_1"/>
    <property type="match status" value="2"/>
</dbReference>
<keyword evidence="6" id="KW-1185">Reference proteome</keyword>
<organism evidence="5 6">
    <name type="scientific">Pyrrhoderma noxium</name>
    <dbReference type="NCBI Taxonomy" id="2282107"/>
    <lineage>
        <taxon>Eukaryota</taxon>
        <taxon>Fungi</taxon>
        <taxon>Dikarya</taxon>
        <taxon>Basidiomycota</taxon>
        <taxon>Agaricomycotina</taxon>
        <taxon>Agaricomycetes</taxon>
        <taxon>Hymenochaetales</taxon>
        <taxon>Hymenochaetaceae</taxon>
        <taxon>Pyrrhoderma</taxon>
    </lineage>
</organism>
<feature type="compositionally biased region" description="Acidic residues" evidence="4">
    <location>
        <begin position="474"/>
        <end position="491"/>
    </location>
</feature>
<dbReference type="PANTHER" id="PTHR44675:SF1">
    <property type="entry name" value="P21-ACTIVATED PROTEIN KINASE-INTERACTING PROTEIN 1"/>
    <property type="match status" value="1"/>
</dbReference>
<dbReference type="InterPro" id="IPR051959">
    <property type="entry name" value="PAK1-Kinase_Regulator"/>
</dbReference>
<dbReference type="STRING" id="2282107.A0A286UKP7"/>
<evidence type="ECO:0000256" key="1">
    <source>
        <dbReference type="ARBA" id="ARBA00022574"/>
    </source>
</evidence>
<reference evidence="5 6" key="1">
    <citation type="journal article" date="2017" name="Mol. Ecol.">
        <title>Comparative and population genomic landscape of Phellinus noxius: A hypervariable fungus causing root rot in trees.</title>
        <authorList>
            <person name="Chung C.L."/>
            <person name="Lee T.J."/>
            <person name="Akiba M."/>
            <person name="Lee H.H."/>
            <person name="Kuo T.H."/>
            <person name="Liu D."/>
            <person name="Ke H.M."/>
            <person name="Yokoi T."/>
            <person name="Roa M.B."/>
            <person name="Lu M.J."/>
            <person name="Chang Y.Y."/>
            <person name="Ann P.J."/>
            <person name="Tsai J.N."/>
            <person name="Chen C.Y."/>
            <person name="Tzean S.S."/>
            <person name="Ota Y."/>
            <person name="Hattori T."/>
            <person name="Sahashi N."/>
            <person name="Liou R.F."/>
            <person name="Kikuchi T."/>
            <person name="Tsai I.J."/>
        </authorList>
    </citation>
    <scope>NUCLEOTIDE SEQUENCE [LARGE SCALE GENOMIC DNA]</scope>
    <source>
        <strain evidence="5 6">FFPRI411160</strain>
    </source>
</reference>
<gene>
    <name evidence="5" type="ORF">PNOK_0499800</name>
</gene>
<dbReference type="PROSITE" id="PS50294">
    <property type="entry name" value="WD_REPEATS_REGION"/>
    <property type="match status" value="2"/>
</dbReference>
<dbReference type="PANTHER" id="PTHR44675">
    <property type="entry name" value="PAK1 INTERACTING PROTEIN 1"/>
    <property type="match status" value="1"/>
</dbReference>
<dbReference type="Gene3D" id="2.130.10.10">
    <property type="entry name" value="YVTN repeat-like/Quinoprotein amine dehydrogenase"/>
    <property type="match status" value="2"/>
</dbReference>
<accession>A0A286UKP7</accession>
<dbReference type="EMBL" id="NBII01000004">
    <property type="protein sequence ID" value="PAV20064.1"/>
    <property type="molecule type" value="Genomic_DNA"/>
</dbReference>
<evidence type="ECO:0000313" key="5">
    <source>
        <dbReference type="EMBL" id="PAV20064.1"/>
    </source>
</evidence>
<comment type="caution">
    <text evidence="5">The sequence shown here is derived from an EMBL/GenBank/DDBJ whole genome shotgun (WGS) entry which is preliminary data.</text>
</comment>
<dbReference type="SMART" id="SM00320">
    <property type="entry name" value="WD40"/>
    <property type="match status" value="5"/>
</dbReference>
<dbReference type="AlphaFoldDB" id="A0A286UKP7"/>
<keyword evidence="1 3" id="KW-0853">WD repeat</keyword>
<evidence type="ECO:0000256" key="2">
    <source>
        <dbReference type="ARBA" id="ARBA00022737"/>
    </source>
</evidence>
<evidence type="ECO:0000256" key="3">
    <source>
        <dbReference type="PROSITE-ProRule" id="PRU00221"/>
    </source>
</evidence>
<dbReference type="InterPro" id="IPR001680">
    <property type="entry name" value="WD40_rpt"/>
</dbReference>
<protein>
    <submittedName>
        <fullName evidence="5">WD40 domain containing protein</fullName>
    </submittedName>
</protein>
<sequence length="491" mass="53618">MANSDAGRPSKRVKTSDAPLKSILKKTSSSADPVKETERTTKTLSVKSQVPDKAVHSKISKKVPKQKKNVERDVSPPLIPKTKSNPKANLKGKAKAETSSADGASASSYPQTFKVVAGTYEKLLYGLEGTFFTEDNSLSLKPLFIFPAHIGCVKAVAASPGGGKWLATGSVDEIVKVWDLRRRKEVGGLIQHEGSITHLSFPTRSHLISASEDGTICIFRARDWSLLRSMKGHKGRVNSVAVHPSSKIALSVGKDRTLRMWDLMRGKGSASTKLGKEGELVRWSTEGNRFVVQTGSTIDIYSTNMSLLHTLTHPSRIQDLRFYTSSDGTEYLLVAAEDKKVTFYSTDSEDSTSLPIIAVAVGHENRVKAIDILRVATPSNDKKSQRTWTTILSTVSSDGFIRIFDLGLLSPEGRDRVQELQSVALYDTKASRLTCCTLGDGEAQTSGMTRKRKHIESEDEDDGDKGEVNKGVLDGEEEEWGGLESENDESS</sequence>
<dbReference type="Pfam" id="PF00400">
    <property type="entry name" value="WD40"/>
    <property type="match status" value="3"/>
</dbReference>
<evidence type="ECO:0000256" key="4">
    <source>
        <dbReference type="SAM" id="MobiDB-lite"/>
    </source>
</evidence>
<dbReference type="InterPro" id="IPR015943">
    <property type="entry name" value="WD40/YVTN_repeat-like_dom_sf"/>
</dbReference>
<dbReference type="Proteomes" id="UP000217199">
    <property type="component" value="Unassembled WGS sequence"/>
</dbReference>
<feature type="repeat" description="WD" evidence="3">
    <location>
        <begin position="230"/>
        <end position="271"/>
    </location>
</feature>
<dbReference type="SUPFAM" id="SSF50978">
    <property type="entry name" value="WD40 repeat-like"/>
    <property type="match status" value="1"/>
</dbReference>
<feature type="compositionally biased region" description="Polar residues" evidence="4">
    <location>
        <begin position="97"/>
        <end position="106"/>
    </location>
</feature>
<evidence type="ECO:0000313" key="6">
    <source>
        <dbReference type="Proteomes" id="UP000217199"/>
    </source>
</evidence>
<feature type="repeat" description="WD" evidence="3">
    <location>
        <begin position="146"/>
        <end position="188"/>
    </location>
</feature>
<name>A0A286UKP7_9AGAM</name>
<dbReference type="OrthoDB" id="308449at2759"/>
<keyword evidence="2" id="KW-0677">Repeat</keyword>
<dbReference type="PROSITE" id="PS50082">
    <property type="entry name" value="WD_REPEATS_2"/>
    <property type="match status" value="2"/>
</dbReference>
<dbReference type="FunCoup" id="A0A286UKP7">
    <property type="interactions" value="392"/>
</dbReference>
<dbReference type="InParanoid" id="A0A286UKP7"/>
<feature type="region of interest" description="Disordered" evidence="4">
    <location>
        <begin position="1"/>
        <end position="106"/>
    </location>
</feature>
<dbReference type="InterPro" id="IPR019775">
    <property type="entry name" value="WD40_repeat_CS"/>
</dbReference>
<proteinExistence type="predicted"/>
<feature type="compositionally biased region" description="Basic residues" evidence="4">
    <location>
        <begin position="56"/>
        <end position="67"/>
    </location>
</feature>